<dbReference type="CDD" id="cd06261">
    <property type="entry name" value="TM_PBP2"/>
    <property type="match status" value="1"/>
</dbReference>
<evidence type="ECO:0000256" key="3">
    <source>
        <dbReference type="ARBA" id="ARBA00022475"/>
    </source>
</evidence>
<keyword evidence="10" id="KW-1185">Reference proteome</keyword>
<feature type="transmembrane region" description="Helical" evidence="7">
    <location>
        <begin position="174"/>
        <end position="201"/>
    </location>
</feature>
<dbReference type="Proteomes" id="UP000831786">
    <property type="component" value="Chromosome"/>
</dbReference>
<keyword evidence="2 7" id="KW-0813">Transport</keyword>
<evidence type="ECO:0000256" key="7">
    <source>
        <dbReference type="RuleBase" id="RU363032"/>
    </source>
</evidence>
<dbReference type="PANTHER" id="PTHR30151">
    <property type="entry name" value="ALKANE SULFONATE ABC TRANSPORTER-RELATED, MEMBRANE SUBUNIT"/>
    <property type="match status" value="1"/>
</dbReference>
<evidence type="ECO:0000256" key="2">
    <source>
        <dbReference type="ARBA" id="ARBA00022448"/>
    </source>
</evidence>
<proteinExistence type="inferred from homology"/>
<evidence type="ECO:0000256" key="5">
    <source>
        <dbReference type="ARBA" id="ARBA00022989"/>
    </source>
</evidence>
<keyword evidence="6 7" id="KW-0472">Membrane</keyword>
<dbReference type="Pfam" id="PF00528">
    <property type="entry name" value="BPD_transp_1"/>
    <property type="match status" value="1"/>
</dbReference>
<accession>A0ABY4FMB2</accession>
<feature type="transmembrane region" description="Helical" evidence="7">
    <location>
        <begin position="75"/>
        <end position="97"/>
    </location>
</feature>
<dbReference type="PANTHER" id="PTHR30151:SF25">
    <property type="entry name" value="TAURINE TRANSPORT SYSTEM PERMEASE PROTEIN TAUC"/>
    <property type="match status" value="1"/>
</dbReference>
<gene>
    <name evidence="9" type="ORF">MUN78_00635</name>
</gene>
<feature type="transmembrane region" description="Helical" evidence="7">
    <location>
        <begin position="109"/>
        <end position="126"/>
    </location>
</feature>
<keyword evidence="5 7" id="KW-1133">Transmembrane helix</keyword>
<dbReference type="InterPro" id="IPR000515">
    <property type="entry name" value="MetI-like"/>
</dbReference>
<feature type="transmembrane region" description="Helical" evidence="7">
    <location>
        <begin position="221"/>
        <end position="246"/>
    </location>
</feature>
<evidence type="ECO:0000256" key="1">
    <source>
        <dbReference type="ARBA" id="ARBA00004651"/>
    </source>
</evidence>
<reference evidence="9 10" key="1">
    <citation type="submission" date="2022-04" db="EMBL/GenBank/DDBJ databases">
        <title>Leucobacter sp. isolated from rhizosphere of garlic.</title>
        <authorList>
            <person name="Won M."/>
            <person name="Lee C.-M."/>
            <person name="Woen H.-Y."/>
            <person name="Kwon S.-W."/>
        </authorList>
    </citation>
    <scope>NUCLEOTIDE SEQUENCE [LARGE SCALE GENOMIC DNA]</scope>
    <source>
        <strain evidence="9 10">H21R-40</strain>
    </source>
</reference>
<feature type="transmembrane region" description="Helical" evidence="7">
    <location>
        <begin position="132"/>
        <end position="153"/>
    </location>
</feature>
<name>A0ABY4FMB2_9MICO</name>
<sequence length="268" mass="28301">MSATSVRQAFRGRREALLWGAAGLAALAIALQAIPGSGLVNPAYFPPLTEILASLGDQLRRPEFWSALGSTVTGWLIGLGIAVVAGSLLGVLIASVPILDRMLASTVEFLRPIPSVALVPIAALLFGTTMQATLLLVVFGSFWPVLLQVIYGVRDVDRVALETARSYRLGLVRTVARVIWPSMTPYLIVGVRLAASVALILEITGELVIATPGLGKLIALAQSSAAIGTMYALVLVAALLGVIINVGTRALERRAMFWHASVRAEAAR</sequence>
<keyword evidence="4 7" id="KW-0812">Transmembrane</keyword>
<organism evidence="9 10">
    <name type="scientific">Leucobacter allii</name>
    <dbReference type="NCBI Taxonomy" id="2932247"/>
    <lineage>
        <taxon>Bacteria</taxon>
        <taxon>Bacillati</taxon>
        <taxon>Actinomycetota</taxon>
        <taxon>Actinomycetes</taxon>
        <taxon>Micrococcales</taxon>
        <taxon>Microbacteriaceae</taxon>
        <taxon>Leucobacter</taxon>
    </lineage>
</organism>
<dbReference type="Gene3D" id="1.10.3720.10">
    <property type="entry name" value="MetI-like"/>
    <property type="match status" value="1"/>
</dbReference>
<dbReference type="EMBL" id="CP095045">
    <property type="protein sequence ID" value="UOQ57383.1"/>
    <property type="molecule type" value="Genomic_DNA"/>
</dbReference>
<protein>
    <submittedName>
        <fullName evidence="9">ABC transporter permease</fullName>
    </submittedName>
</protein>
<comment type="subcellular location">
    <subcellularLocation>
        <location evidence="1 7">Cell membrane</location>
        <topology evidence="1 7">Multi-pass membrane protein</topology>
    </subcellularLocation>
</comment>
<dbReference type="PROSITE" id="PS50928">
    <property type="entry name" value="ABC_TM1"/>
    <property type="match status" value="1"/>
</dbReference>
<dbReference type="SUPFAM" id="SSF161098">
    <property type="entry name" value="MetI-like"/>
    <property type="match status" value="1"/>
</dbReference>
<evidence type="ECO:0000256" key="6">
    <source>
        <dbReference type="ARBA" id="ARBA00023136"/>
    </source>
</evidence>
<comment type="similarity">
    <text evidence="7">Belongs to the binding-protein-dependent transport system permease family.</text>
</comment>
<dbReference type="InterPro" id="IPR035906">
    <property type="entry name" value="MetI-like_sf"/>
</dbReference>
<evidence type="ECO:0000256" key="4">
    <source>
        <dbReference type="ARBA" id="ARBA00022692"/>
    </source>
</evidence>
<evidence type="ECO:0000259" key="8">
    <source>
        <dbReference type="PROSITE" id="PS50928"/>
    </source>
</evidence>
<feature type="domain" description="ABC transmembrane type-1" evidence="8">
    <location>
        <begin position="68"/>
        <end position="248"/>
    </location>
</feature>
<evidence type="ECO:0000313" key="10">
    <source>
        <dbReference type="Proteomes" id="UP000831786"/>
    </source>
</evidence>
<evidence type="ECO:0000313" key="9">
    <source>
        <dbReference type="EMBL" id="UOQ57383.1"/>
    </source>
</evidence>
<dbReference type="RefSeq" id="WP_244692422.1">
    <property type="nucleotide sequence ID" value="NZ_CP095044.1"/>
</dbReference>
<keyword evidence="3" id="KW-1003">Cell membrane</keyword>